<organism evidence="5 6">
    <name type="scientific">Gallaecimonas pentaromativorans</name>
    <dbReference type="NCBI Taxonomy" id="584787"/>
    <lineage>
        <taxon>Bacteria</taxon>
        <taxon>Pseudomonadati</taxon>
        <taxon>Pseudomonadota</taxon>
        <taxon>Gammaproteobacteria</taxon>
        <taxon>Enterobacterales</taxon>
        <taxon>Gallaecimonadaceae</taxon>
        <taxon>Gallaecimonas</taxon>
    </lineage>
</organism>
<keyword evidence="2" id="KW-0238">DNA-binding</keyword>
<proteinExistence type="predicted"/>
<dbReference type="Pfam" id="PF01022">
    <property type="entry name" value="HTH_5"/>
    <property type="match status" value="1"/>
</dbReference>
<dbReference type="InterPro" id="IPR011991">
    <property type="entry name" value="ArsR-like_HTH"/>
</dbReference>
<dbReference type="InterPro" id="IPR001845">
    <property type="entry name" value="HTH_ArsR_DNA-bd_dom"/>
</dbReference>
<dbReference type="InterPro" id="IPR036390">
    <property type="entry name" value="WH_DNA-bd_sf"/>
</dbReference>
<evidence type="ECO:0000256" key="3">
    <source>
        <dbReference type="ARBA" id="ARBA00023163"/>
    </source>
</evidence>
<sequence length="99" mass="11320">MTYCSESLVEEATPAVTLLKAMANERRLCILKNLQEGELSVGELNDRLNLSQSALSQHLAWLRRDGLVRTRKEAQTVFYSLQSDEAERVIELLDRLFSH</sequence>
<dbReference type="GO" id="GO:0003700">
    <property type="term" value="F:DNA-binding transcription factor activity"/>
    <property type="evidence" value="ECO:0007669"/>
    <property type="project" value="InterPro"/>
</dbReference>
<dbReference type="PROSITE" id="PS50987">
    <property type="entry name" value="HTH_ARSR_2"/>
    <property type="match status" value="1"/>
</dbReference>
<keyword evidence="3" id="KW-0804">Transcription</keyword>
<dbReference type="EMBL" id="RJUL01000010">
    <property type="protein sequence ID" value="ROQ22382.1"/>
    <property type="molecule type" value="Genomic_DNA"/>
</dbReference>
<dbReference type="PRINTS" id="PR00778">
    <property type="entry name" value="HTHARSR"/>
</dbReference>
<name>A0A3N1NU68_9GAMM</name>
<dbReference type="PANTHER" id="PTHR33154:SF28">
    <property type="entry name" value="HTH-TYPE TRANSCRIPTIONAL REGULATOR YGAV-RELATED"/>
    <property type="match status" value="1"/>
</dbReference>
<evidence type="ECO:0000313" key="5">
    <source>
        <dbReference type="EMBL" id="ROQ22382.1"/>
    </source>
</evidence>
<dbReference type="SMART" id="SM00418">
    <property type="entry name" value="HTH_ARSR"/>
    <property type="match status" value="1"/>
</dbReference>
<evidence type="ECO:0000256" key="2">
    <source>
        <dbReference type="ARBA" id="ARBA00023125"/>
    </source>
</evidence>
<protein>
    <submittedName>
        <fullName evidence="5">ArsR family transcriptional regulator</fullName>
    </submittedName>
</protein>
<reference evidence="5 6" key="1">
    <citation type="submission" date="2018-11" db="EMBL/GenBank/DDBJ databases">
        <title>Genomic Encyclopedia of Type Strains, Phase IV (KMG-IV): sequencing the most valuable type-strain genomes for metagenomic binning, comparative biology and taxonomic classification.</title>
        <authorList>
            <person name="Goeker M."/>
        </authorList>
    </citation>
    <scope>NUCLEOTIDE SEQUENCE [LARGE SCALE GENOMIC DNA]</scope>
    <source>
        <strain evidence="5 6">DSM 21945</strain>
    </source>
</reference>
<keyword evidence="6" id="KW-1185">Reference proteome</keyword>
<dbReference type="NCBIfam" id="NF033788">
    <property type="entry name" value="HTH_metalloreg"/>
    <property type="match status" value="1"/>
</dbReference>
<dbReference type="InterPro" id="IPR051081">
    <property type="entry name" value="HTH_MetalResp_TranReg"/>
</dbReference>
<dbReference type="SUPFAM" id="SSF46785">
    <property type="entry name" value="Winged helix' DNA-binding domain"/>
    <property type="match status" value="1"/>
</dbReference>
<evidence type="ECO:0000256" key="1">
    <source>
        <dbReference type="ARBA" id="ARBA00023015"/>
    </source>
</evidence>
<dbReference type="PANTHER" id="PTHR33154">
    <property type="entry name" value="TRANSCRIPTIONAL REGULATOR, ARSR FAMILY"/>
    <property type="match status" value="1"/>
</dbReference>
<gene>
    <name evidence="5" type="ORF">EDC28_11021</name>
</gene>
<dbReference type="AlphaFoldDB" id="A0A3N1NU68"/>
<keyword evidence="1" id="KW-0805">Transcription regulation</keyword>
<dbReference type="STRING" id="584787.GCA_001247655_00927"/>
<dbReference type="OrthoDB" id="9796124at2"/>
<evidence type="ECO:0000313" key="6">
    <source>
        <dbReference type="Proteomes" id="UP000268033"/>
    </source>
</evidence>
<dbReference type="Gene3D" id="1.10.10.10">
    <property type="entry name" value="Winged helix-like DNA-binding domain superfamily/Winged helix DNA-binding domain"/>
    <property type="match status" value="1"/>
</dbReference>
<dbReference type="InterPro" id="IPR036388">
    <property type="entry name" value="WH-like_DNA-bd_sf"/>
</dbReference>
<dbReference type="RefSeq" id="WP_050659832.1">
    <property type="nucleotide sequence ID" value="NZ_JBLXAC010000009.1"/>
</dbReference>
<evidence type="ECO:0000259" key="4">
    <source>
        <dbReference type="PROSITE" id="PS50987"/>
    </source>
</evidence>
<feature type="domain" description="HTH arsR-type" evidence="4">
    <location>
        <begin position="8"/>
        <end position="99"/>
    </location>
</feature>
<dbReference type="CDD" id="cd00090">
    <property type="entry name" value="HTH_ARSR"/>
    <property type="match status" value="1"/>
</dbReference>
<accession>A0A3N1NU68</accession>
<dbReference type="GO" id="GO:0003677">
    <property type="term" value="F:DNA binding"/>
    <property type="evidence" value="ECO:0007669"/>
    <property type="project" value="UniProtKB-KW"/>
</dbReference>
<comment type="caution">
    <text evidence="5">The sequence shown here is derived from an EMBL/GenBank/DDBJ whole genome shotgun (WGS) entry which is preliminary data.</text>
</comment>
<dbReference type="Proteomes" id="UP000268033">
    <property type="component" value="Unassembled WGS sequence"/>
</dbReference>